<dbReference type="InterPro" id="IPR007428">
    <property type="entry name" value="MlaA"/>
</dbReference>
<evidence type="ECO:0000256" key="1">
    <source>
        <dbReference type="ARBA" id="ARBA00010634"/>
    </source>
</evidence>
<organism evidence="4 5">
    <name type="scientific">Paracoccus sulfuroxidans</name>
    <dbReference type="NCBI Taxonomy" id="384678"/>
    <lineage>
        <taxon>Bacteria</taxon>
        <taxon>Pseudomonadati</taxon>
        <taxon>Pseudomonadota</taxon>
        <taxon>Alphaproteobacteria</taxon>
        <taxon>Rhodobacterales</taxon>
        <taxon>Paracoccaceae</taxon>
        <taxon>Paracoccus</taxon>
    </lineage>
</organism>
<comment type="similarity">
    <text evidence="1">Belongs to the MlaA family.</text>
</comment>
<dbReference type="GO" id="GO:0120010">
    <property type="term" value="P:intermembrane phospholipid transfer"/>
    <property type="evidence" value="ECO:0007669"/>
    <property type="project" value="TreeGrafter"/>
</dbReference>
<feature type="chain" id="PRO_5021904975" evidence="3">
    <location>
        <begin position="19"/>
        <end position="246"/>
    </location>
</feature>
<dbReference type="PANTHER" id="PTHR30035:SF3">
    <property type="entry name" value="INTERMEMBRANE PHOSPHOLIPID TRANSPORT SYSTEM LIPOPROTEIN MLAA"/>
    <property type="match status" value="1"/>
</dbReference>
<keyword evidence="2 3" id="KW-0732">Signal</keyword>
<dbReference type="GO" id="GO:0016020">
    <property type="term" value="C:membrane"/>
    <property type="evidence" value="ECO:0007669"/>
    <property type="project" value="InterPro"/>
</dbReference>
<comment type="caution">
    <text evidence="4">The sequence shown here is derived from an EMBL/GenBank/DDBJ whole genome shotgun (WGS) entry which is preliminary data.</text>
</comment>
<name>A0A562NCL4_9RHOB</name>
<evidence type="ECO:0000313" key="4">
    <source>
        <dbReference type="EMBL" id="TWI29932.1"/>
    </source>
</evidence>
<feature type="signal peptide" evidence="3">
    <location>
        <begin position="1"/>
        <end position="18"/>
    </location>
</feature>
<gene>
    <name evidence="4" type="ORF">IQ24_03404</name>
</gene>
<dbReference type="Pfam" id="PF04333">
    <property type="entry name" value="MlaA"/>
    <property type="match status" value="1"/>
</dbReference>
<proteinExistence type="inferred from homology"/>
<evidence type="ECO:0000313" key="5">
    <source>
        <dbReference type="Proteomes" id="UP000316225"/>
    </source>
</evidence>
<dbReference type="PRINTS" id="PR01805">
    <property type="entry name" value="VACJLIPOPROT"/>
</dbReference>
<dbReference type="AlphaFoldDB" id="A0A562NCL4"/>
<keyword evidence="4" id="KW-0449">Lipoprotein</keyword>
<dbReference type="PROSITE" id="PS51257">
    <property type="entry name" value="PROKAR_LIPOPROTEIN"/>
    <property type="match status" value="1"/>
</dbReference>
<keyword evidence="5" id="KW-1185">Reference proteome</keyword>
<dbReference type="Proteomes" id="UP000316225">
    <property type="component" value="Unassembled WGS sequence"/>
</dbReference>
<evidence type="ECO:0000256" key="3">
    <source>
        <dbReference type="SAM" id="SignalP"/>
    </source>
</evidence>
<dbReference type="EMBL" id="VLKU01000012">
    <property type="protein sequence ID" value="TWI29932.1"/>
    <property type="molecule type" value="Genomic_DNA"/>
</dbReference>
<protein>
    <submittedName>
        <fullName evidence="4">Phospholipid-binding lipoprotein MlaA</fullName>
    </submittedName>
</protein>
<sequence length="246" mass="26362">MRILIPGLLFLALTAATGCSSGRNSDGINDPYEPMNRRVHAFNRGLDANLLRPVTRGMSAGESKGGPSAGGKAVELVGNFGGNLSLPGKVVNHLLQGRPVPAVKNTFRFLVNSTLGVAGFFDPAGADFALPEEDTDFGETLAVWGVPEGAYLELPLIGPSTERDAAGRVVDLFTNPLSYRLNSDERLIGLGARVVSKAGERGRFGDSVDSILHESADSYVQTRLIYLQHRRHELGEEGDEIDPYAE</sequence>
<accession>A0A562NCL4</accession>
<dbReference type="PANTHER" id="PTHR30035">
    <property type="entry name" value="LIPOPROTEIN VACJ-RELATED"/>
    <property type="match status" value="1"/>
</dbReference>
<reference evidence="4 5" key="1">
    <citation type="journal article" date="2015" name="Stand. Genomic Sci.">
        <title>Genomic Encyclopedia of Bacterial and Archaeal Type Strains, Phase III: the genomes of soil and plant-associated and newly described type strains.</title>
        <authorList>
            <person name="Whitman W.B."/>
            <person name="Woyke T."/>
            <person name="Klenk H.P."/>
            <person name="Zhou Y."/>
            <person name="Lilburn T.G."/>
            <person name="Beck B.J."/>
            <person name="De Vos P."/>
            <person name="Vandamme P."/>
            <person name="Eisen J.A."/>
            <person name="Garrity G."/>
            <person name="Hugenholtz P."/>
            <person name="Kyrpides N.C."/>
        </authorList>
    </citation>
    <scope>NUCLEOTIDE SEQUENCE [LARGE SCALE GENOMIC DNA]</scope>
    <source>
        <strain evidence="4 5">CGMCC 1.5364</strain>
    </source>
</reference>
<evidence type="ECO:0000256" key="2">
    <source>
        <dbReference type="ARBA" id="ARBA00022729"/>
    </source>
</evidence>